<dbReference type="SUPFAM" id="SSF159888">
    <property type="entry name" value="YdhG-like"/>
    <property type="match status" value="1"/>
</dbReference>
<reference evidence="3" key="1">
    <citation type="journal article" date="2019" name="Int. J. Syst. Evol. Microbiol.">
        <title>The Global Catalogue of Microorganisms (GCM) 10K type strain sequencing project: providing services to taxonomists for standard genome sequencing and annotation.</title>
        <authorList>
            <consortium name="The Broad Institute Genomics Platform"/>
            <consortium name="The Broad Institute Genome Sequencing Center for Infectious Disease"/>
            <person name="Wu L."/>
            <person name="Ma J."/>
        </authorList>
    </citation>
    <scope>NUCLEOTIDE SEQUENCE [LARGE SCALE GENOMIC DNA]</scope>
    <source>
        <strain evidence="3">JCM 17452</strain>
    </source>
</reference>
<dbReference type="Proteomes" id="UP001500027">
    <property type="component" value="Unassembled WGS sequence"/>
</dbReference>
<dbReference type="Pfam" id="PF13376">
    <property type="entry name" value="OmdA"/>
    <property type="match status" value="1"/>
</dbReference>
<dbReference type="Pfam" id="PF08818">
    <property type="entry name" value="DUF1801"/>
    <property type="match status" value="1"/>
</dbReference>
<comment type="caution">
    <text evidence="2">The sequence shown here is derived from an EMBL/GenBank/DDBJ whole genome shotgun (WGS) entry which is preliminary data.</text>
</comment>
<accession>A0ABP8E6T7</accession>
<name>A0ABP8E6T7_9FLAO</name>
<evidence type="ECO:0000313" key="3">
    <source>
        <dbReference type="Proteomes" id="UP001500027"/>
    </source>
</evidence>
<dbReference type="PIRSF" id="PIRSF021308">
    <property type="entry name" value="UCP021308"/>
    <property type="match status" value="1"/>
</dbReference>
<dbReference type="InterPro" id="IPR016786">
    <property type="entry name" value="YdeI_bac"/>
</dbReference>
<dbReference type="RefSeq" id="WP_139002051.1">
    <property type="nucleotide sequence ID" value="NZ_BAABAV010000001.1"/>
</dbReference>
<dbReference type="EMBL" id="BAABAV010000001">
    <property type="protein sequence ID" value="GAA4267950.1"/>
    <property type="molecule type" value="Genomic_DNA"/>
</dbReference>
<evidence type="ECO:0000313" key="2">
    <source>
        <dbReference type="EMBL" id="GAA4267950.1"/>
    </source>
</evidence>
<proteinExistence type="predicted"/>
<protein>
    <submittedName>
        <fullName evidence="2">YdeI family protein</fullName>
    </submittedName>
</protein>
<dbReference type="InterPro" id="IPR014922">
    <property type="entry name" value="YdhG-like"/>
</dbReference>
<keyword evidence="3" id="KW-1185">Reference proteome</keyword>
<gene>
    <name evidence="2" type="ORF">GCM10022257_00510</name>
</gene>
<sequence>MQKVYSVEEYIEEHGHFKDALNTLRDIINSTELEESIKWNAPVYSLNGKNVLSIGAFKNHCGIWFFNGVFLKDEQKLLANAQEGKTKTMRQMRFENTNDIDNKAVLSYVKEAIENQRLGKEIKPDRTKKETIIPKELQQVLEDNTKLKTSFNALSNYKQREYCDYIAFAKREATKQTRLDKVIPMILEGVGLNDKYKNC</sequence>
<organism evidence="2 3">
    <name type="scientific">Hyunsoonleella aestuarii</name>
    <dbReference type="NCBI Taxonomy" id="912802"/>
    <lineage>
        <taxon>Bacteria</taxon>
        <taxon>Pseudomonadati</taxon>
        <taxon>Bacteroidota</taxon>
        <taxon>Flavobacteriia</taxon>
        <taxon>Flavobacteriales</taxon>
        <taxon>Flavobacteriaceae</taxon>
    </lineage>
</organism>
<evidence type="ECO:0000259" key="1">
    <source>
        <dbReference type="Pfam" id="PF08818"/>
    </source>
</evidence>
<feature type="domain" description="YdhG-like" evidence="1">
    <location>
        <begin position="18"/>
        <end position="113"/>
    </location>
</feature>
<dbReference type="Gene3D" id="3.90.1150.200">
    <property type="match status" value="1"/>
</dbReference>